<dbReference type="Proteomes" id="UP000664169">
    <property type="component" value="Unassembled WGS sequence"/>
</dbReference>
<evidence type="ECO:0000313" key="7">
    <source>
        <dbReference type="Proteomes" id="UP000664169"/>
    </source>
</evidence>
<evidence type="ECO:0000256" key="2">
    <source>
        <dbReference type="ARBA" id="ARBA00006425"/>
    </source>
</evidence>
<dbReference type="GO" id="GO:0005758">
    <property type="term" value="C:mitochondrial intermembrane space"/>
    <property type="evidence" value="ECO:0007669"/>
    <property type="project" value="TreeGrafter"/>
</dbReference>
<dbReference type="Pfam" id="PF02297">
    <property type="entry name" value="COX6B"/>
    <property type="match status" value="1"/>
</dbReference>
<keyword evidence="7" id="KW-1185">Reference proteome</keyword>
<keyword evidence="4" id="KW-1015">Disulfide bond</keyword>
<dbReference type="EMBL" id="CAJPDQ010000012">
    <property type="protein sequence ID" value="CAF9917521.1"/>
    <property type="molecule type" value="Genomic_DNA"/>
</dbReference>
<evidence type="ECO:0000313" key="6">
    <source>
        <dbReference type="EMBL" id="CAF9917521.1"/>
    </source>
</evidence>
<reference evidence="6" key="1">
    <citation type="submission" date="2021-03" db="EMBL/GenBank/DDBJ databases">
        <authorList>
            <person name="Tagirdzhanova G."/>
        </authorList>
    </citation>
    <scope>NUCLEOTIDE SEQUENCE</scope>
</reference>
<proteinExistence type="inferred from homology"/>
<dbReference type="InterPro" id="IPR036549">
    <property type="entry name" value="CX6/COA6-like_sf"/>
</dbReference>
<feature type="compositionally biased region" description="Low complexity" evidence="5">
    <location>
        <begin position="1"/>
        <end position="12"/>
    </location>
</feature>
<comment type="similarity">
    <text evidence="2">Belongs to the cytochrome c oxidase subunit 6B family.</text>
</comment>
<dbReference type="InterPro" id="IPR048280">
    <property type="entry name" value="COX6B-like"/>
</dbReference>
<feature type="compositionally biased region" description="Gly residues" evidence="5">
    <location>
        <begin position="116"/>
        <end position="129"/>
    </location>
</feature>
<feature type="region of interest" description="Disordered" evidence="5">
    <location>
        <begin position="1"/>
        <end position="25"/>
    </location>
</feature>
<dbReference type="PANTHER" id="PTHR47677">
    <property type="entry name" value="CYTOCHROME C OXIDASE ASSEMBLY FACTOR 6"/>
    <property type="match status" value="1"/>
</dbReference>
<comment type="subcellular location">
    <subcellularLocation>
        <location evidence="1">Mitochondrion</location>
    </subcellularLocation>
</comment>
<comment type="caution">
    <text evidence="6">The sequence shown here is derived from an EMBL/GenBank/DDBJ whole genome shotgun (WGS) entry which is preliminary data.</text>
</comment>
<dbReference type="Gene3D" id="1.10.10.140">
    <property type="entry name" value="Cytochrome c oxidase, subunit VIb"/>
    <property type="match status" value="1"/>
</dbReference>
<dbReference type="PANTHER" id="PTHR47677:SF1">
    <property type="entry name" value="CYTOCHROME C OXIDASE ASSEMBLY FACTOR 6"/>
    <property type="match status" value="1"/>
</dbReference>
<dbReference type="OrthoDB" id="5545577at2759"/>
<dbReference type="GO" id="GO:0033617">
    <property type="term" value="P:mitochondrial respiratory chain complex IV assembly"/>
    <property type="evidence" value="ECO:0007669"/>
    <property type="project" value="TreeGrafter"/>
</dbReference>
<evidence type="ECO:0000256" key="5">
    <source>
        <dbReference type="SAM" id="MobiDB-lite"/>
    </source>
</evidence>
<sequence>MPLFSSTSSSSSAKPSADGSFEAPTRHDRIRCWEARDAFFACLDAHGIIDSIKDSESASKACGKFDVQLQKDCAGSWVTYFKQRRVMEYKKKNMLEELKKEGAQEMPGVAAAGPAGTIGGLRSGGSGGG</sequence>
<evidence type="ECO:0000256" key="4">
    <source>
        <dbReference type="ARBA" id="ARBA00023157"/>
    </source>
</evidence>
<evidence type="ECO:0000256" key="3">
    <source>
        <dbReference type="ARBA" id="ARBA00023128"/>
    </source>
</evidence>
<dbReference type="SUPFAM" id="SSF47694">
    <property type="entry name" value="Cytochrome c oxidase subunit h"/>
    <property type="match status" value="1"/>
</dbReference>
<dbReference type="AlphaFoldDB" id="A0A8H3F3I9"/>
<dbReference type="InterPro" id="IPR048281">
    <property type="entry name" value="COA6_fun"/>
</dbReference>
<gene>
    <name evidence="6" type="ORF">GOMPHAMPRED_001291</name>
</gene>
<feature type="region of interest" description="Disordered" evidence="5">
    <location>
        <begin position="106"/>
        <end position="129"/>
    </location>
</feature>
<evidence type="ECO:0000256" key="1">
    <source>
        <dbReference type="ARBA" id="ARBA00004173"/>
    </source>
</evidence>
<name>A0A8H3F3I9_9LECA</name>
<accession>A0A8H3F3I9</accession>
<organism evidence="6 7">
    <name type="scientific">Gomphillus americanus</name>
    <dbReference type="NCBI Taxonomy" id="1940652"/>
    <lineage>
        <taxon>Eukaryota</taxon>
        <taxon>Fungi</taxon>
        <taxon>Dikarya</taxon>
        <taxon>Ascomycota</taxon>
        <taxon>Pezizomycotina</taxon>
        <taxon>Lecanoromycetes</taxon>
        <taxon>OSLEUM clade</taxon>
        <taxon>Ostropomycetidae</taxon>
        <taxon>Ostropales</taxon>
        <taxon>Graphidaceae</taxon>
        <taxon>Gomphilloideae</taxon>
        <taxon>Gomphillus</taxon>
    </lineage>
</organism>
<dbReference type="PROSITE" id="PS51808">
    <property type="entry name" value="CHCH"/>
    <property type="match status" value="1"/>
</dbReference>
<keyword evidence="3" id="KW-0496">Mitochondrion</keyword>
<protein>
    <submittedName>
        <fullName evidence="6">Uncharacterized protein</fullName>
    </submittedName>
</protein>